<gene>
    <name evidence="2" type="primary">Gpr179_0</name>
    <name evidence="2" type="ORF">FORRUF_R14950</name>
</gene>
<comment type="caution">
    <text evidence="2">The sequence shown here is derived from an EMBL/GenBank/DDBJ whole genome shotgun (WGS) entry which is preliminary data.</text>
</comment>
<accession>A0A7L0NN92</accession>
<proteinExistence type="predicted"/>
<sequence>CPWEGDEAQLERGTAPGKDKHPPKEVTTSKPRDKGSKEASGKSQSVESLKAEICPWEVQELRSSERDDICPWEGAEAQLERGTAPGKERPPPKEASKPLEKSSKDRESICPWENMDTEDSSQKTAVGKEQSQK</sequence>
<evidence type="ECO:0000313" key="3">
    <source>
        <dbReference type="Proteomes" id="UP000520463"/>
    </source>
</evidence>
<feature type="non-terminal residue" evidence="2">
    <location>
        <position position="1"/>
    </location>
</feature>
<dbReference type="EMBL" id="VXAU01004613">
    <property type="protein sequence ID" value="NXK95024.1"/>
    <property type="molecule type" value="Genomic_DNA"/>
</dbReference>
<evidence type="ECO:0000313" key="2">
    <source>
        <dbReference type="EMBL" id="NXK95024.1"/>
    </source>
</evidence>
<reference evidence="2 3" key="1">
    <citation type="submission" date="2019-09" db="EMBL/GenBank/DDBJ databases">
        <title>Bird 10,000 Genomes (B10K) Project - Family phase.</title>
        <authorList>
            <person name="Zhang G."/>
        </authorList>
    </citation>
    <scope>NUCLEOTIDE SEQUENCE [LARGE SCALE GENOMIC DNA]</scope>
    <source>
        <strain evidence="2">B10K-DU-001-43</strain>
        <tissue evidence="2">Muscle</tissue>
    </source>
</reference>
<dbReference type="OrthoDB" id="5823771at2759"/>
<feature type="compositionally biased region" description="Basic and acidic residues" evidence="1">
    <location>
        <begin position="59"/>
        <end position="69"/>
    </location>
</feature>
<feature type="non-terminal residue" evidence="2">
    <location>
        <position position="133"/>
    </location>
</feature>
<protein>
    <submittedName>
        <fullName evidence="2">GP179 protein</fullName>
    </submittedName>
</protein>
<feature type="compositionally biased region" description="Basic and acidic residues" evidence="1">
    <location>
        <begin position="30"/>
        <end position="40"/>
    </location>
</feature>
<keyword evidence="3" id="KW-1185">Reference proteome</keyword>
<feature type="compositionally biased region" description="Basic and acidic residues" evidence="1">
    <location>
        <begin position="86"/>
        <end position="108"/>
    </location>
</feature>
<dbReference type="AlphaFoldDB" id="A0A7L0NN92"/>
<evidence type="ECO:0000256" key="1">
    <source>
        <dbReference type="SAM" id="MobiDB-lite"/>
    </source>
</evidence>
<organism evidence="2 3">
    <name type="scientific">Formicarius rufipectus</name>
    <dbReference type="NCBI Taxonomy" id="1118560"/>
    <lineage>
        <taxon>Eukaryota</taxon>
        <taxon>Metazoa</taxon>
        <taxon>Chordata</taxon>
        <taxon>Craniata</taxon>
        <taxon>Vertebrata</taxon>
        <taxon>Euteleostomi</taxon>
        <taxon>Archelosauria</taxon>
        <taxon>Archosauria</taxon>
        <taxon>Dinosauria</taxon>
        <taxon>Saurischia</taxon>
        <taxon>Theropoda</taxon>
        <taxon>Coelurosauria</taxon>
        <taxon>Aves</taxon>
        <taxon>Neognathae</taxon>
        <taxon>Neoaves</taxon>
        <taxon>Telluraves</taxon>
        <taxon>Australaves</taxon>
        <taxon>Passeriformes</taxon>
        <taxon>Formicariidae</taxon>
        <taxon>Formicarius</taxon>
    </lineage>
</organism>
<dbReference type="Proteomes" id="UP000520463">
    <property type="component" value="Unassembled WGS sequence"/>
</dbReference>
<feature type="region of interest" description="Disordered" evidence="1">
    <location>
        <begin position="1"/>
        <end position="133"/>
    </location>
</feature>
<name>A0A7L0NN92_9PASS</name>